<sequence length="78" mass="8373">MLLRAFTNTCNAEKQEKPKGGVGCAHSPCVMMKQGCTGELERTDDHTGGKIVAYFPVLTVSGGVRDCEKSSAILGFFF</sequence>
<organism evidence="1 2">
    <name type="scientific">Calidris pygmaea</name>
    <name type="common">Spoon-billed sandpiper</name>
    <dbReference type="NCBI Taxonomy" id="425635"/>
    <lineage>
        <taxon>Eukaryota</taxon>
        <taxon>Metazoa</taxon>
        <taxon>Chordata</taxon>
        <taxon>Craniata</taxon>
        <taxon>Vertebrata</taxon>
        <taxon>Euteleostomi</taxon>
        <taxon>Archelosauria</taxon>
        <taxon>Archosauria</taxon>
        <taxon>Dinosauria</taxon>
        <taxon>Saurischia</taxon>
        <taxon>Theropoda</taxon>
        <taxon>Coelurosauria</taxon>
        <taxon>Aves</taxon>
        <taxon>Neognathae</taxon>
        <taxon>Neoaves</taxon>
        <taxon>Charadriiformes</taxon>
        <taxon>Scolopacidae</taxon>
        <taxon>Calidris</taxon>
    </lineage>
</organism>
<dbReference type="Ensembl" id="ENSCPGT00000020345.1">
    <property type="protein sequence ID" value="ENSCPGP00000018599.1"/>
    <property type="gene ID" value="ENSCPGG00000013003.1"/>
</dbReference>
<dbReference type="Proteomes" id="UP000694419">
    <property type="component" value="Unplaced"/>
</dbReference>
<accession>A0A8C3K8F8</accession>
<protein>
    <submittedName>
        <fullName evidence="1">Uncharacterized protein</fullName>
    </submittedName>
</protein>
<dbReference type="AlphaFoldDB" id="A0A8C3K8F8"/>
<reference evidence="1" key="1">
    <citation type="submission" date="2025-08" db="UniProtKB">
        <authorList>
            <consortium name="Ensembl"/>
        </authorList>
    </citation>
    <scope>IDENTIFICATION</scope>
</reference>
<keyword evidence="2" id="KW-1185">Reference proteome</keyword>
<reference evidence="1" key="2">
    <citation type="submission" date="2025-09" db="UniProtKB">
        <authorList>
            <consortium name="Ensembl"/>
        </authorList>
    </citation>
    <scope>IDENTIFICATION</scope>
</reference>
<proteinExistence type="predicted"/>
<evidence type="ECO:0000313" key="1">
    <source>
        <dbReference type="Ensembl" id="ENSCPGP00000018599.1"/>
    </source>
</evidence>
<name>A0A8C3K8F8_9CHAR</name>
<evidence type="ECO:0000313" key="2">
    <source>
        <dbReference type="Proteomes" id="UP000694419"/>
    </source>
</evidence>